<evidence type="ECO:0000256" key="1">
    <source>
        <dbReference type="SAM" id="MobiDB-lite"/>
    </source>
</evidence>
<dbReference type="InterPro" id="IPR011990">
    <property type="entry name" value="TPR-like_helical_dom_sf"/>
</dbReference>
<sequence length="423" mass="43830">MAQAPSILNADRGRASATALGVLCLLASVQVVLVTKVVWDASRRPEITAKPGSSPGVNPSETPLTPVRPTISFSPPAVGQIVPALPPVAAPAPAAPSFSPPAIGSFAPPTGTPPAVRPATQPTTPPAPAVAPASQAPAPVAATAKLPTPTPAPAAKMPSADPAANMSLEEMIDLAKQVRGLGDMQGALEVLRRADLQYPASPEVMSETAQCYETMGLGDKAAALWRQLESMDPARAAGFRDLAKRRLSTPAAAATSPASTAFSALTGGEGGKMLSLGACLTARDPASTNGEKVVLRIPILRQGNGNVDPSQVDIDVYFFDRVNGEKIAQTIADEPVSAWAAAPVDWSGIGEEPLDVTYFLPALTPGEIAAHGRRSYHGYVVRLYYQHKLQDVAAEPRDLLDFGSRTPQTVPGGVNPLLPPLTN</sequence>
<dbReference type="RefSeq" id="WP_184205409.1">
    <property type="nucleotide sequence ID" value="NZ_JACHIF010000001.1"/>
</dbReference>
<gene>
    <name evidence="2" type="ORF">HNQ64_000723</name>
</gene>
<feature type="compositionally biased region" description="Low complexity" evidence="1">
    <location>
        <begin position="130"/>
        <end position="160"/>
    </location>
</feature>
<dbReference type="EMBL" id="JACHIF010000001">
    <property type="protein sequence ID" value="MBB5036489.1"/>
    <property type="molecule type" value="Genomic_DNA"/>
</dbReference>
<reference evidence="2 3" key="1">
    <citation type="submission" date="2020-08" db="EMBL/GenBank/DDBJ databases">
        <title>Genomic Encyclopedia of Type Strains, Phase IV (KMG-IV): sequencing the most valuable type-strain genomes for metagenomic binning, comparative biology and taxonomic classification.</title>
        <authorList>
            <person name="Goeker M."/>
        </authorList>
    </citation>
    <scope>NUCLEOTIDE SEQUENCE [LARGE SCALE GENOMIC DNA]</scope>
    <source>
        <strain evidence="2 3">DSM 12251</strain>
    </source>
</reference>
<protein>
    <recommendedName>
        <fullName evidence="4">Tetratricopeptide repeat-containing protein</fullName>
    </recommendedName>
</protein>
<evidence type="ECO:0000313" key="2">
    <source>
        <dbReference type="EMBL" id="MBB5036489.1"/>
    </source>
</evidence>
<feature type="region of interest" description="Disordered" evidence="1">
    <location>
        <begin position="108"/>
        <end position="160"/>
    </location>
</feature>
<organism evidence="2 3">
    <name type="scientific">Prosthecobacter dejongeii</name>
    <dbReference type="NCBI Taxonomy" id="48465"/>
    <lineage>
        <taxon>Bacteria</taxon>
        <taxon>Pseudomonadati</taxon>
        <taxon>Verrucomicrobiota</taxon>
        <taxon>Verrucomicrobiia</taxon>
        <taxon>Verrucomicrobiales</taxon>
        <taxon>Verrucomicrobiaceae</taxon>
        <taxon>Prosthecobacter</taxon>
    </lineage>
</organism>
<dbReference type="Gene3D" id="1.25.40.10">
    <property type="entry name" value="Tetratricopeptide repeat domain"/>
    <property type="match status" value="1"/>
</dbReference>
<accession>A0A7W7YI15</accession>
<name>A0A7W7YI15_9BACT</name>
<evidence type="ECO:0008006" key="4">
    <source>
        <dbReference type="Google" id="ProtNLM"/>
    </source>
</evidence>
<comment type="caution">
    <text evidence="2">The sequence shown here is derived from an EMBL/GenBank/DDBJ whole genome shotgun (WGS) entry which is preliminary data.</text>
</comment>
<dbReference type="Proteomes" id="UP000534294">
    <property type="component" value="Unassembled WGS sequence"/>
</dbReference>
<dbReference type="SUPFAM" id="SSF48452">
    <property type="entry name" value="TPR-like"/>
    <property type="match status" value="1"/>
</dbReference>
<proteinExistence type="predicted"/>
<feature type="region of interest" description="Disordered" evidence="1">
    <location>
        <begin position="403"/>
        <end position="423"/>
    </location>
</feature>
<keyword evidence="3" id="KW-1185">Reference proteome</keyword>
<dbReference type="AlphaFoldDB" id="A0A7W7YI15"/>
<evidence type="ECO:0000313" key="3">
    <source>
        <dbReference type="Proteomes" id="UP000534294"/>
    </source>
</evidence>